<dbReference type="AlphaFoldDB" id="A0AAE3ZEY5"/>
<feature type="compositionally biased region" description="Polar residues" evidence="1">
    <location>
        <begin position="126"/>
        <end position="136"/>
    </location>
</feature>
<feature type="compositionally biased region" description="Pro residues" evidence="1">
    <location>
        <begin position="300"/>
        <end position="312"/>
    </location>
</feature>
<gene>
    <name evidence="2" type="ORF">JOF55_002495</name>
</gene>
<dbReference type="EMBL" id="JAVDXW010000001">
    <property type="protein sequence ID" value="MDR7302314.1"/>
    <property type="molecule type" value="Genomic_DNA"/>
</dbReference>
<feature type="region of interest" description="Disordered" evidence="1">
    <location>
        <begin position="104"/>
        <end position="372"/>
    </location>
</feature>
<accession>A0AAE3ZEY5</accession>
<feature type="compositionally biased region" description="Polar residues" evidence="1">
    <location>
        <begin position="314"/>
        <end position="335"/>
    </location>
</feature>
<evidence type="ECO:0000313" key="3">
    <source>
        <dbReference type="Proteomes" id="UP001180845"/>
    </source>
</evidence>
<dbReference type="RefSeq" id="WP_310273744.1">
    <property type="nucleotide sequence ID" value="NZ_JAVDXW010000001.1"/>
</dbReference>
<organism evidence="2 3">
    <name type="scientific">Haloactinomyces albus</name>
    <dbReference type="NCBI Taxonomy" id="1352928"/>
    <lineage>
        <taxon>Bacteria</taxon>
        <taxon>Bacillati</taxon>
        <taxon>Actinomycetota</taxon>
        <taxon>Actinomycetes</taxon>
        <taxon>Actinopolysporales</taxon>
        <taxon>Actinopolysporaceae</taxon>
        <taxon>Haloactinomyces</taxon>
    </lineage>
</organism>
<feature type="compositionally biased region" description="Basic and acidic residues" evidence="1">
    <location>
        <begin position="285"/>
        <end position="295"/>
    </location>
</feature>
<keyword evidence="3" id="KW-1185">Reference proteome</keyword>
<evidence type="ECO:0000313" key="2">
    <source>
        <dbReference type="EMBL" id="MDR7302314.1"/>
    </source>
</evidence>
<sequence>MTSTCAQRGDRSRVILFATRMALLVGLVAAAWLGGYAVASAAQPASRFEHQREFEARLEPIGPIEPSTGIESRRFALQAPDRPRTAGVPDQRSTVAAEVRQVLATRSEQTRGSAPPVNPTPDEESATASGSRTSEPGLSEPGLSEPGLSEPGLSEPGRAEPGRAEPGRAEPGRAEPGRAEPGRADAAERVERDIAEHRAAGRLHTVAAPHRTDADRTADGDTPDSSHPLPCDPPSPDHVACTGPVRAPGSTSASTEDVPQHESSRPVAGRGAQPDAIAPKPRPRATADRGEERPGHNVPAPSPLPRQVPAPLPLTSTACTTNPYAGSGGAQTASTVAVHGLSPPDSVPAGPSAPASVQPSGIVPEGPSASPD</sequence>
<reference evidence="2" key="1">
    <citation type="submission" date="2023-07" db="EMBL/GenBank/DDBJ databases">
        <title>Sequencing the genomes of 1000 actinobacteria strains.</title>
        <authorList>
            <person name="Klenk H.-P."/>
        </authorList>
    </citation>
    <scope>NUCLEOTIDE SEQUENCE</scope>
    <source>
        <strain evidence="2">DSM 45977</strain>
    </source>
</reference>
<protein>
    <submittedName>
        <fullName evidence="2">Uncharacterized protein</fullName>
    </submittedName>
</protein>
<comment type="caution">
    <text evidence="2">The sequence shown here is derived from an EMBL/GenBank/DDBJ whole genome shotgun (WGS) entry which is preliminary data.</text>
</comment>
<feature type="compositionally biased region" description="Basic and acidic residues" evidence="1">
    <location>
        <begin position="210"/>
        <end position="219"/>
    </location>
</feature>
<dbReference type="Proteomes" id="UP001180845">
    <property type="component" value="Unassembled WGS sequence"/>
</dbReference>
<feature type="compositionally biased region" description="Basic and acidic residues" evidence="1">
    <location>
        <begin position="157"/>
        <end position="199"/>
    </location>
</feature>
<name>A0AAE3ZEY5_9ACTN</name>
<evidence type="ECO:0000256" key="1">
    <source>
        <dbReference type="SAM" id="MobiDB-lite"/>
    </source>
</evidence>
<proteinExistence type="predicted"/>